<keyword evidence="1" id="KW-0812">Transmembrane</keyword>
<gene>
    <name evidence="2" type="ORF">B0I71DRAFT_129136</name>
</gene>
<dbReference type="EMBL" id="KZ858963">
    <property type="protein sequence ID" value="RDW27398.1"/>
    <property type="molecule type" value="Genomic_DNA"/>
</dbReference>
<sequence>MHLWTLWLLLRRNGSYCLVGLSGSLAAFGTHCLVGLIGFSRGIGMAGVWHLLHCGLIGALLMSVALVLALLAQRDLMALTQASVALRRLWHSHSLAYWRISSGL</sequence>
<proteinExistence type="predicted"/>
<keyword evidence="1" id="KW-0472">Membrane</keyword>
<name>A0A371CAR3_YARLL</name>
<keyword evidence="1" id="KW-1133">Transmembrane helix</keyword>
<evidence type="ECO:0000256" key="1">
    <source>
        <dbReference type="SAM" id="Phobius"/>
    </source>
</evidence>
<protein>
    <submittedName>
        <fullName evidence="2">Uncharacterized protein</fullName>
    </submittedName>
</protein>
<accession>A0A371CAR3</accession>
<feature type="transmembrane region" description="Helical" evidence="1">
    <location>
        <begin position="16"/>
        <end position="37"/>
    </location>
</feature>
<feature type="transmembrane region" description="Helical" evidence="1">
    <location>
        <begin position="49"/>
        <end position="71"/>
    </location>
</feature>
<reference evidence="2 3" key="1">
    <citation type="submission" date="2018-07" db="EMBL/GenBank/DDBJ databases">
        <title>Draft Genome Assemblies for Five Robust Yarrowia lipolytica Strains Exhibiting High Lipid Production and Pentose Sugar Utilization and Sugar Alcohol Secretion from Undetoxified Lignocellulosic Biomass Hydrolysates.</title>
        <authorList>
            <consortium name="DOE Joint Genome Institute"/>
            <person name="Walker C."/>
            <person name="Ryu S."/>
            <person name="Na H."/>
            <person name="Zane M."/>
            <person name="LaButti K."/>
            <person name="Lipzen A."/>
            <person name="Haridas S."/>
            <person name="Barry K."/>
            <person name="Grigoriev I.V."/>
            <person name="Quarterman J."/>
            <person name="Slininger P."/>
            <person name="Dien B."/>
            <person name="Trinh C.T."/>
        </authorList>
    </citation>
    <scope>NUCLEOTIDE SEQUENCE [LARGE SCALE GENOMIC DNA]</scope>
    <source>
        <strain evidence="2 3">YB392</strain>
    </source>
</reference>
<organism evidence="2 3">
    <name type="scientific">Yarrowia lipolytica</name>
    <name type="common">Candida lipolytica</name>
    <dbReference type="NCBI Taxonomy" id="4952"/>
    <lineage>
        <taxon>Eukaryota</taxon>
        <taxon>Fungi</taxon>
        <taxon>Dikarya</taxon>
        <taxon>Ascomycota</taxon>
        <taxon>Saccharomycotina</taxon>
        <taxon>Dipodascomycetes</taxon>
        <taxon>Dipodascales</taxon>
        <taxon>Dipodascales incertae sedis</taxon>
        <taxon>Yarrowia</taxon>
    </lineage>
</organism>
<dbReference type="AlphaFoldDB" id="A0A371CAR3"/>
<dbReference type="Proteomes" id="UP000256601">
    <property type="component" value="Unassembled WGS sequence"/>
</dbReference>
<evidence type="ECO:0000313" key="2">
    <source>
        <dbReference type="EMBL" id="RDW27398.1"/>
    </source>
</evidence>
<evidence type="ECO:0000313" key="3">
    <source>
        <dbReference type="Proteomes" id="UP000256601"/>
    </source>
</evidence>